<dbReference type="Proteomes" id="UP001159427">
    <property type="component" value="Unassembled WGS sequence"/>
</dbReference>
<sequence>RFRNCQQTPNEGRDPDDWQPRVQLKKAHASGSVVLSDRESVARLGDKFIVKPKFVVDYLQHLEVIEFKKKKRLAERARESREAREKSYDDYHWATLCEDAAKLKKLRVPELNKYLQHHGLLKQHQKSSKNDKVKIIMGHFLQMNTLRTGQAEVRGSNESGQLDSSGESSEGEETDDDYKNDSNDVVLAFIASEEEYVDERPATTRSGRAVTRRAEIDFSFF</sequence>
<feature type="region of interest" description="Disordered" evidence="1">
    <location>
        <begin position="152"/>
        <end position="182"/>
    </location>
</feature>
<feature type="non-terminal residue" evidence="2">
    <location>
        <position position="1"/>
    </location>
</feature>
<dbReference type="EMBL" id="CALNXI010001983">
    <property type="protein sequence ID" value="CAH3180844.1"/>
    <property type="molecule type" value="Genomic_DNA"/>
</dbReference>
<accession>A0ABN8RS11</accession>
<organism evidence="2 3">
    <name type="scientific">Porites evermanni</name>
    <dbReference type="NCBI Taxonomy" id="104178"/>
    <lineage>
        <taxon>Eukaryota</taxon>
        <taxon>Metazoa</taxon>
        <taxon>Cnidaria</taxon>
        <taxon>Anthozoa</taxon>
        <taxon>Hexacorallia</taxon>
        <taxon>Scleractinia</taxon>
        <taxon>Fungiina</taxon>
        <taxon>Poritidae</taxon>
        <taxon>Porites</taxon>
    </lineage>
</organism>
<protein>
    <recommendedName>
        <fullName evidence="4">Transient receptor potential cation channel subfamily A member 1</fullName>
    </recommendedName>
</protein>
<evidence type="ECO:0000256" key="1">
    <source>
        <dbReference type="SAM" id="MobiDB-lite"/>
    </source>
</evidence>
<proteinExistence type="predicted"/>
<comment type="caution">
    <text evidence="2">The sequence shown here is derived from an EMBL/GenBank/DDBJ whole genome shotgun (WGS) entry which is preliminary data.</text>
</comment>
<gene>
    <name evidence="2" type="ORF">PEVE_00013161</name>
</gene>
<reference evidence="2 3" key="1">
    <citation type="submission" date="2022-05" db="EMBL/GenBank/DDBJ databases">
        <authorList>
            <consortium name="Genoscope - CEA"/>
            <person name="William W."/>
        </authorList>
    </citation>
    <scope>NUCLEOTIDE SEQUENCE [LARGE SCALE GENOMIC DNA]</scope>
</reference>
<name>A0ABN8RS11_9CNID</name>
<evidence type="ECO:0000313" key="2">
    <source>
        <dbReference type="EMBL" id="CAH3180844.1"/>
    </source>
</evidence>
<evidence type="ECO:0008006" key="4">
    <source>
        <dbReference type="Google" id="ProtNLM"/>
    </source>
</evidence>
<keyword evidence="3" id="KW-1185">Reference proteome</keyword>
<evidence type="ECO:0000313" key="3">
    <source>
        <dbReference type="Proteomes" id="UP001159427"/>
    </source>
</evidence>
<feature type="compositionally biased region" description="Low complexity" evidence="1">
    <location>
        <begin position="158"/>
        <end position="168"/>
    </location>
</feature>